<keyword evidence="7" id="KW-0418">Kinase</keyword>
<dbReference type="SUPFAM" id="SSF52172">
    <property type="entry name" value="CheY-like"/>
    <property type="match status" value="1"/>
</dbReference>
<feature type="domain" description="Response regulatory" evidence="6">
    <location>
        <begin position="5"/>
        <end position="119"/>
    </location>
</feature>
<dbReference type="InterPro" id="IPR003594">
    <property type="entry name" value="HATPase_dom"/>
</dbReference>
<dbReference type="PROSITE" id="PS50110">
    <property type="entry name" value="RESPONSE_REGULATORY"/>
    <property type="match status" value="1"/>
</dbReference>
<dbReference type="PANTHER" id="PTHR43547">
    <property type="entry name" value="TWO-COMPONENT HISTIDINE KINASE"/>
    <property type="match status" value="1"/>
</dbReference>
<feature type="domain" description="Histidine kinase" evidence="5">
    <location>
        <begin position="148"/>
        <end position="359"/>
    </location>
</feature>
<dbReference type="InterPro" id="IPR004358">
    <property type="entry name" value="Sig_transdc_His_kin-like_C"/>
</dbReference>
<dbReference type="AlphaFoldDB" id="W0EY42"/>
<organism evidence="7 8">
    <name type="scientific">Niabella soli DSM 19437</name>
    <dbReference type="NCBI Taxonomy" id="929713"/>
    <lineage>
        <taxon>Bacteria</taxon>
        <taxon>Pseudomonadati</taxon>
        <taxon>Bacteroidota</taxon>
        <taxon>Chitinophagia</taxon>
        <taxon>Chitinophagales</taxon>
        <taxon>Chitinophagaceae</taxon>
        <taxon>Niabella</taxon>
    </lineage>
</organism>
<dbReference type="Pfam" id="PF02518">
    <property type="entry name" value="HATPase_c"/>
    <property type="match status" value="1"/>
</dbReference>
<reference evidence="7 8" key="1">
    <citation type="submission" date="2013-12" db="EMBL/GenBank/DDBJ databases">
        <authorList>
            <consortium name="DOE Joint Genome Institute"/>
            <person name="Eisen J."/>
            <person name="Huntemann M."/>
            <person name="Han J."/>
            <person name="Chen A."/>
            <person name="Kyrpides N."/>
            <person name="Mavromatis K."/>
            <person name="Markowitz V."/>
            <person name="Palaniappan K."/>
            <person name="Ivanova N."/>
            <person name="Schaumberg A."/>
            <person name="Pati A."/>
            <person name="Liolios K."/>
            <person name="Nordberg H.P."/>
            <person name="Cantor M.N."/>
            <person name="Hua S.X."/>
            <person name="Woyke T."/>
        </authorList>
    </citation>
    <scope>NUCLEOTIDE SEQUENCE [LARGE SCALE GENOMIC DNA]</scope>
    <source>
        <strain evidence="8">DSM 19437</strain>
    </source>
</reference>
<dbReference type="Gene3D" id="1.10.287.130">
    <property type="match status" value="1"/>
</dbReference>
<dbReference type="SMART" id="SM00387">
    <property type="entry name" value="HATPase_c"/>
    <property type="match status" value="1"/>
</dbReference>
<dbReference type="RefSeq" id="WP_008582389.1">
    <property type="nucleotide sequence ID" value="NZ_CP007035.1"/>
</dbReference>
<name>W0EY42_9BACT</name>
<dbReference type="InterPro" id="IPR001789">
    <property type="entry name" value="Sig_transdc_resp-reg_receiver"/>
</dbReference>
<dbReference type="SMART" id="SM00388">
    <property type="entry name" value="HisKA"/>
    <property type="match status" value="1"/>
</dbReference>
<protein>
    <recommendedName>
        <fullName evidence="2">histidine kinase</fullName>
        <ecNumber evidence="2">2.7.13.3</ecNumber>
    </recommendedName>
</protein>
<evidence type="ECO:0000313" key="7">
    <source>
        <dbReference type="EMBL" id="AHF14021.1"/>
    </source>
</evidence>
<dbReference type="Proteomes" id="UP000003586">
    <property type="component" value="Chromosome"/>
</dbReference>
<dbReference type="PANTHER" id="PTHR43547:SF2">
    <property type="entry name" value="HYBRID SIGNAL TRANSDUCTION HISTIDINE KINASE C"/>
    <property type="match status" value="1"/>
</dbReference>
<dbReference type="Gene3D" id="3.40.50.2300">
    <property type="match status" value="1"/>
</dbReference>
<dbReference type="Gene3D" id="3.30.565.10">
    <property type="entry name" value="Histidine kinase-like ATPase, C-terminal domain"/>
    <property type="match status" value="1"/>
</dbReference>
<gene>
    <name evidence="7" type="ORF">NIASO_00055</name>
</gene>
<dbReference type="EC" id="2.7.13.3" evidence="2"/>
<keyword evidence="3 4" id="KW-0597">Phosphoprotein</keyword>
<keyword evidence="7" id="KW-0808">Transferase</keyword>
<dbReference type="CDD" id="cd17569">
    <property type="entry name" value="REC_HupR-like"/>
    <property type="match status" value="1"/>
</dbReference>
<dbReference type="eggNOG" id="COG4251">
    <property type="taxonomic scope" value="Bacteria"/>
</dbReference>
<dbReference type="KEGG" id="nso:NIASO_00055"/>
<evidence type="ECO:0000259" key="5">
    <source>
        <dbReference type="PROSITE" id="PS50109"/>
    </source>
</evidence>
<dbReference type="HOGENOM" id="CLU_000445_114_72_10"/>
<evidence type="ECO:0000256" key="1">
    <source>
        <dbReference type="ARBA" id="ARBA00000085"/>
    </source>
</evidence>
<evidence type="ECO:0000256" key="3">
    <source>
        <dbReference type="ARBA" id="ARBA00022553"/>
    </source>
</evidence>
<dbReference type="OrthoDB" id="9781208at2"/>
<dbReference type="PRINTS" id="PR00344">
    <property type="entry name" value="BCTRLSENSOR"/>
</dbReference>
<dbReference type="EMBL" id="CP007035">
    <property type="protein sequence ID" value="AHF14021.1"/>
    <property type="molecule type" value="Genomic_DNA"/>
</dbReference>
<dbReference type="InterPro" id="IPR011006">
    <property type="entry name" value="CheY-like_superfamily"/>
</dbReference>
<dbReference type="Pfam" id="PF00512">
    <property type="entry name" value="HisKA"/>
    <property type="match status" value="1"/>
</dbReference>
<dbReference type="InterPro" id="IPR005467">
    <property type="entry name" value="His_kinase_dom"/>
</dbReference>
<sequence>MSGINVLYVDDEQQNLNSFMAAFRRKFKVFLATSVAAAFETLEKEPIHVLVSDQRMPEITGVEFLKQAKEKYPDIPRILLTGYTDVEVLADAVNEGDIYRYITKPWDELEVVNSILNAYDRFKASKDLQEKMEELQKTNDSLNRFVYSVSHELRAPIASAKGILDLVKMDDMYDAAGEYWKLMETCVQKLDYYVSQTIQFYKTARFDVRPESVNFKELIDSLIRLYKSLGNAKGINFQVQVDEQYPFLGDAFRAEVIIANLLSNAVKCQRQEEPDKMVKIDVLTLKKEAVIAVTDNGIGINENDRERIFDQFYKSTNVEGIGLGLYILKESLAKLNGTIEVQSRLGEGSTFKVVIPNYDEATTA</sequence>
<proteinExistence type="predicted"/>
<evidence type="ECO:0000256" key="2">
    <source>
        <dbReference type="ARBA" id="ARBA00012438"/>
    </source>
</evidence>
<evidence type="ECO:0000259" key="6">
    <source>
        <dbReference type="PROSITE" id="PS50110"/>
    </source>
</evidence>
<dbReference type="CDD" id="cd00082">
    <property type="entry name" value="HisKA"/>
    <property type="match status" value="1"/>
</dbReference>
<comment type="catalytic activity">
    <reaction evidence="1">
        <text>ATP + protein L-histidine = ADP + protein N-phospho-L-histidine.</text>
        <dbReference type="EC" id="2.7.13.3"/>
    </reaction>
</comment>
<dbReference type="InterPro" id="IPR036097">
    <property type="entry name" value="HisK_dim/P_sf"/>
</dbReference>
<dbReference type="InterPro" id="IPR036890">
    <property type="entry name" value="HATPase_C_sf"/>
</dbReference>
<accession>W0EY42</accession>
<dbReference type="InterPro" id="IPR003661">
    <property type="entry name" value="HisK_dim/P_dom"/>
</dbReference>
<keyword evidence="8" id="KW-1185">Reference proteome</keyword>
<dbReference type="PROSITE" id="PS50109">
    <property type="entry name" value="HIS_KIN"/>
    <property type="match status" value="1"/>
</dbReference>
<dbReference type="GO" id="GO:0000155">
    <property type="term" value="F:phosphorelay sensor kinase activity"/>
    <property type="evidence" value="ECO:0007669"/>
    <property type="project" value="InterPro"/>
</dbReference>
<dbReference type="SUPFAM" id="SSF47384">
    <property type="entry name" value="Homodimeric domain of signal transducing histidine kinase"/>
    <property type="match status" value="1"/>
</dbReference>
<dbReference type="SMART" id="SM00448">
    <property type="entry name" value="REC"/>
    <property type="match status" value="1"/>
</dbReference>
<evidence type="ECO:0000256" key="4">
    <source>
        <dbReference type="PROSITE-ProRule" id="PRU00169"/>
    </source>
</evidence>
<feature type="modified residue" description="4-aspartylphosphate" evidence="4">
    <location>
        <position position="53"/>
    </location>
</feature>
<dbReference type="STRING" id="929713.NIASO_00055"/>
<evidence type="ECO:0000313" key="8">
    <source>
        <dbReference type="Proteomes" id="UP000003586"/>
    </source>
</evidence>
<dbReference type="Pfam" id="PF00072">
    <property type="entry name" value="Response_reg"/>
    <property type="match status" value="1"/>
</dbReference>
<dbReference type="SUPFAM" id="SSF55874">
    <property type="entry name" value="ATPase domain of HSP90 chaperone/DNA topoisomerase II/histidine kinase"/>
    <property type="match status" value="1"/>
</dbReference>